<dbReference type="Pfam" id="PF11374">
    <property type="entry name" value="DUF3176"/>
    <property type="match status" value="1"/>
</dbReference>
<proteinExistence type="predicted"/>
<name>A0A6A5ZCF7_9PLEO</name>
<dbReference type="OrthoDB" id="5376804at2759"/>
<evidence type="ECO:0000313" key="2">
    <source>
        <dbReference type="EMBL" id="KAF2117170.1"/>
    </source>
</evidence>
<dbReference type="InterPro" id="IPR021514">
    <property type="entry name" value="DUF3176"/>
</dbReference>
<keyword evidence="1" id="KW-0812">Transmembrane</keyword>
<sequence length="334" mass="37114">MQVFDDASRGPWGGLVFLRKAKVTVGIVGTIITMLALAFEPFAQQIMEFPSREAPLSGIGGKIASANSWSDTALAQNEDYSASMRLWDTKGHEWGFMSVGVSILKSGYQTLDFNVTAVSQFSRPRNSTITIRAIDAAVGKSLYGKNFPLMQRAGDAVDRITKGGSQIFQLCTRQRNTSQMEPTDTERYTCISMRPNYTGLKDQNEVVTKMPISANMTWCRIHFNARRYEEVSIKDNEVKIGQTSDIPLKWLRIEGGDNIYGTDSFPETFSVGSKSREVFSFVLRNNTTEAYVDSILPAVESQGWEKFFDSVGDTYSNLMRTDSNAALAKINGTT</sequence>
<dbReference type="PANTHER" id="PTHR35394">
    <property type="entry name" value="DUF3176 DOMAIN-CONTAINING PROTEIN"/>
    <property type="match status" value="1"/>
</dbReference>
<dbReference type="AlphaFoldDB" id="A0A6A5ZCF7"/>
<dbReference type="EMBL" id="ML977319">
    <property type="protein sequence ID" value="KAF2117170.1"/>
    <property type="molecule type" value="Genomic_DNA"/>
</dbReference>
<organism evidence="2 3">
    <name type="scientific">Lophiotrema nucula</name>
    <dbReference type="NCBI Taxonomy" id="690887"/>
    <lineage>
        <taxon>Eukaryota</taxon>
        <taxon>Fungi</taxon>
        <taxon>Dikarya</taxon>
        <taxon>Ascomycota</taxon>
        <taxon>Pezizomycotina</taxon>
        <taxon>Dothideomycetes</taxon>
        <taxon>Pleosporomycetidae</taxon>
        <taxon>Pleosporales</taxon>
        <taxon>Lophiotremataceae</taxon>
        <taxon>Lophiotrema</taxon>
    </lineage>
</organism>
<evidence type="ECO:0000313" key="3">
    <source>
        <dbReference type="Proteomes" id="UP000799770"/>
    </source>
</evidence>
<dbReference type="PANTHER" id="PTHR35394:SF5">
    <property type="entry name" value="DUF3176 DOMAIN-CONTAINING PROTEIN"/>
    <property type="match status" value="1"/>
</dbReference>
<accession>A0A6A5ZCF7</accession>
<keyword evidence="3" id="KW-1185">Reference proteome</keyword>
<feature type="transmembrane region" description="Helical" evidence="1">
    <location>
        <begin position="21"/>
        <end position="39"/>
    </location>
</feature>
<dbReference type="Proteomes" id="UP000799770">
    <property type="component" value="Unassembled WGS sequence"/>
</dbReference>
<evidence type="ECO:0000256" key="1">
    <source>
        <dbReference type="SAM" id="Phobius"/>
    </source>
</evidence>
<gene>
    <name evidence="2" type="ORF">BDV96DRAFT_598102</name>
</gene>
<keyword evidence="1" id="KW-0472">Membrane</keyword>
<keyword evidence="1" id="KW-1133">Transmembrane helix</keyword>
<protein>
    <submittedName>
        <fullName evidence="2">Uncharacterized protein</fullName>
    </submittedName>
</protein>
<reference evidence="2" key="1">
    <citation type="journal article" date="2020" name="Stud. Mycol.">
        <title>101 Dothideomycetes genomes: a test case for predicting lifestyles and emergence of pathogens.</title>
        <authorList>
            <person name="Haridas S."/>
            <person name="Albert R."/>
            <person name="Binder M."/>
            <person name="Bloem J."/>
            <person name="Labutti K."/>
            <person name="Salamov A."/>
            <person name="Andreopoulos B."/>
            <person name="Baker S."/>
            <person name="Barry K."/>
            <person name="Bills G."/>
            <person name="Bluhm B."/>
            <person name="Cannon C."/>
            <person name="Castanera R."/>
            <person name="Culley D."/>
            <person name="Daum C."/>
            <person name="Ezra D."/>
            <person name="Gonzalez J."/>
            <person name="Henrissat B."/>
            <person name="Kuo A."/>
            <person name="Liang C."/>
            <person name="Lipzen A."/>
            <person name="Lutzoni F."/>
            <person name="Magnuson J."/>
            <person name="Mondo S."/>
            <person name="Nolan M."/>
            <person name="Ohm R."/>
            <person name="Pangilinan J."/>
            <person name="Park H.-J."/>
            <person name="Ramirez L."/>
            <person name="Alfaro M."/>
            <person name="Sun H."/>
            <person name="Tritt A."/>
            <person name="Yoshinaga Y."/>
            <person name="Zwiers L.-H."/>
            <person name="Turgeon B."/>
            <person name="Goodwin S."/>
            <person name="Spatafora J."/>
            <person name="Crous P."/>
            <person name="Grigoriev I."/>
        </authorList>
    </citation>
    <scope>NUCLEOTIDE SEQUENCE</scope>
    <source>
        <strain evidence="2">CBS 627.86</strain>
    </source>
</reference>